<name>A0A0F9U139_9ZZZZ</name>
<evidence type="ECO:0000259" key="1">
    <source>
        <dbReference type="Pfam" id="PF01507"/>
    </source>
</evidence>
<dbReference type="PANTHER" id="PTHR43196">
    <property type="entry name" value="SULFATE ADENYLYLTRANSFERASE SUBUNIT 2"/>
    <property type="match status" value="1"/>
</dbReference>
<dbReference type="InterPro" id="IPR050128">
    <property type="entry name" value="Sulfate_adenylyltrnsfr_sub2"/>
</dbReference>
<dbReference type="PANTHER" id="PTHR43196:SF2">
    <property type="entry name" value="PHOSPHOADENOSINE PHOSPHOSULFATE REDUCTASE"/>
    <property type="match status" value="1"/>
</dbReference>
<dbReference type="GO" id="GO:0003824">
    <property type="term" value="F:catalytic activity"/>
    <property type="evidence" value="ECO:0007669"/>
    <property type="project" value="InterPro"/>
</dbReference>
<dbReference type="InterPro" id="IPR002500">
    <property type="entry name" value="PAPS_reduct_dom"/>
</dbReference>
<dbReference type="Gene3D" id="3.40.50.620">
    <property type="entry name" value="HUPs"/>
    <property type="match status" value="1"/>
</dbReference>
<dbReference type="AlphaFoldDB" id="A0A0F9U139"/>
<gene>
    <name evidence="2" type="ORF">LCGC14_0262190</name>
</gene>
<dbReference type="InterPro" id="IPR014729">
    <property type="entry name" value="Rossmann-like_a/b/a_fold"/>
</dbReference>
<dbReference type="SUPFAM" id="SSF52402">
    <property type="entry name" value="Adenine nucleotide alpha hydrolases-like"/>
    <property type="match status" value="1"/>
</dbReference>
<protein>
    <recommendedName>
        <fullName evidence="1">Phosphoadenosine phosphosulphate reductase domain-containing protein</fullName>
    </recommendedName>
</protein>
<proteinExistence type="predicted"/>
<reference evidence="2" key="1">
    <citation type="journal article" date="2015" name="Nature">
        <title>Complex archaea that bridge the gap between prokaryotes and eukaryotes.</title>
        <authorList>
            <person name="Spang A."/>
            <person name="Saw J.H."/>
            <person name="Jorgensen S.L."/>
            <person name="Zaremba-Niedzwiedzka K."/>
            <person name="Martijn J."/>
            <person name="Lind A.E."/>
            <person name="van Eijk R."/>
            <person name="Schleper C."/>
            <person name="Guy L."/>
            <person name="Ettema T.J."/>
        </authorList>
    </citation>
    <scope>NUCLEOTIDE SEQUENCE</scope>
</reference>
<dbReference type="EMBL" id="LAZR01000142">
    <property type="protein sequence ID" value="KKN86950.1"/>
    <property type="molecule type" value="Genomic_DNA"/>
</dbReference>
<feature type="domain" description="Phosphoadenosine phosphosulphate reductase" evidence="1">
    <location>
        <begin position="18"/>
        <end position="175"/>
    </location>
</feature>
<sequence length="241" mass="28529">MEVAIKRIQTFEPREGFFLAFSGGKDSIVIDDLTRKATSAFDSHYNKTGIDPPELVYFIRDNYPDIIYEKPLENIWHLVERKGLPRRNARFCCEYLKEHSGGGRIVLTGIRWQESWRRRRRPMVETCRWVKAKSFLHPIIDWTTAEVWEYIKSNNLPYCSLYDEGFHRLGCVLCPMTTARQAQRDKERWPKIADAWFRACQRFYAKGSEGTKRWGSAEEMFEWWLSRKAVAGNDDQHSMFI</sequence>
<organism evidence="2">
    <name type="scientific">marine sediment metagenome</name>
    <dbReference type="NCBI Taxonomy" id="412755"/>
    <lineage>
        <taxon>unclassified sequences</taxon>
        <taxon>metagenomes</taxon>
        <taxon>ecological metagenomes</taxon>
    </lineage>
</organism>
<accession>A0A0F9U139</accession>
<evidence type="ECO:0000313" key="2">
    <source>
        <dbReference type="EMBL" id="KKN86950.1"/>
    </source>
</evidence>
<comment type="caution">
    <text evidence="2">The sequence shown here is derived from an EMBL/GenBank/DDBJ whole genome shotgun (WGS) entry which is preliminary data.</text>
</comment>
<dbReference type="Pfam" id="PF01507">
    <property type="entry name" value="PAPS_reduct"/>
    <property type="match status" value="1"/>
</dbReference>